<dbReference type="CDD" id="cd12261">
    <property type="entry name" value="RRM1_3_MRN1"/>
    <property type="match status" value="1"/>
</dbReference>
<dbReference type="InterPro" id="IPR012677">
    <property type="entry name" value="Nucleotide-bd_a/b_plait_sf"/>
</dbReference>
<keyword evidence="4" id="KW-1185">Reference proteome</keyword>
<dbReference type="PANTHER" id="PTHR14089">
    <property type="entry name" value="PRE-MRNA-SPLICING FACTOR RBM22"/>
    <property type="match status" value="1"/>
</dbReference>
<accession>A0A8T9BV50</accession>
<name>A0A8T9BV50_9HELO</name>
<feature type="region of interest" description="Disordered" evidence="2">
    <location>
        <begin position="404"/>
        <end position="433"/>
    </location>
</feature>
<dbReference type="InterPro" id="IPR039171">
    <property type="entry name" value="Cwc2/Slt11"/>
</dbReference>
<dbReference type="EMBL" id="QGMK01001783">
    <property type="protein sequence ID" value="TVY64262.1"/>
    <property type="molecule type" value="Genomic_DNA"/>
</dbReference>
<dbReference type="PANTHER" id="PTHR14089:SF14">
    <property type="entry name" value="RRM DOMAIN-CONTAINING PROTEIN"/>
    <property type="match status" value="1"/>
</dbReference>
<dbReference type="Proteomes" id="UP000469558">
    <property type="component" value="Unassembled WGS sequence"/>
</dbReference>
<keyword evidence="1" id="KW-0694">RNA-binding</keyword>
<feature type="compositionally biased region" description="Polar residues" evidence="2">
    <location>
        <begin position="136"/>
        <end position="151"/>
    </location>
</feature>
<dbReference type="GO" id="GO:0003729">
    <property type="term" value="F:mRNA binding"/>
    <property type="evidence" value="ECO:0007669"/>
    <property type="project" value="TreeGrafter"/>
</dbReference>
<reference evidence="3 4" key="1">
    <citation type="submission" date="2018-05" db="EMBL/GenBank/DDBJ databases">
        <title>Genome sequencing and assembly of the regulated plant pathogen Lachnellula willkommii and related sister species for the development of diagnostic species identification markers.</title>
        <authorList>
            <person name="Giroux E."/>
            <person name="Bilodeau G."/>
        </authorList>
    </citation>
    <scope>NUCLEOTIDE SEQUENCE [LARGE SCALE GENOMIC DNA]</scope>
    <source>
        <strain evidence="3 4">CBS 268.59</strain>
    </source>
</reference>
<organism evidence="3 4">
    <name type="scientific">Lachnellula suecica</name>
    <dbReference type="NCBI Taxonomy" id="602035"/>
    <lineage>
        <taxon>Eukaryota</taxon>
        <taxon>Fungi</taxon>
        <taxon>Dikarya</taxon>
        <taxon>Ascomycota</taxon>
        <taxon>Pezizomycotina</taxon>
        <taxon>Leotiomycetes</taxon>
        <taxon>Helotiales</taxon>
        <taxon>Lachnaceae</taxon>
        <taxon>Lachnellula</taxon>
    </lineage>
</organism>
<dbReference type="SUPFAM" id="SSF54928">
    <property type="entry name" value="RNA-binding domain, RBD"/>
    <property type="match status" value="1"/>
</dbReference>
<dbReference type="GO" id="GO:0000398">
    <property type="term" value="P:mRNA splicing, via spliceosome"/>
    <property type="evidence" value="ECO:0007669"/>
    <property type="project" value="TreeGrafter"/>
</dbReference>
<evidence type="ECO:0000256" key="2">
    <source>
        <dbReference type="SAM" id="MobiDB-lite"/>
    </source>
</evidence>
<dbReference type="InterPro" id="IPR035979">
    <property type="entry name" value="RBD_domain_sf"/>
</dbReference>
<feature type="compositionally biased region" description="Polar residues" evidence="2">
    <location>
        <begin position="424"/>
        <end position="433"/>
    </location>
</feature>
<evidence type="ECO:0000256" key="1">
    <source>
        <dbReference type="ARBA" id="ARBA00022884"/>
    </source>
</evidence>
<proteinExistence type="predicted"/>
<dbReference type="AlphaFoldDB" id="A0A8T9BV50"/>
<evidence type="ECO:0000313" key="4">
    <source>
        <dbReference type="Proteomes" id="UP000469558"/>
    </source>
</evidence>
<feature type="compositionally biased region" description="Polar residues" evidence="2">
    <location>
        <begin position="159"/>
        <end position="175"/>
    </location>
</feature>
<feature type="compositionally biased region" description="Polar residues" evidence="2">
    <location>
        <begin position="191"/>
        <end position="203"/>
    </location>
</feature>
<protein>
    <submittedName>
        <fullName evidence="3">Negative regulator of differentiation</fullName>
    </submittedName>
</protein>
<evidence type="ECO:0000313" key="3">
    <source>
        <dbReference type="EMBL" id="TVY64262.1"/>
    </source>
</evidence>
<gene>
    <name evidence="3" type="primary">nrd1</name>
    <name evidence="3" type="ORF">LSUE1_G007991</name>
</gene>
<comment type="caution">
    <text evidence="3">The sequence shown here is derived from an EMBL/GenBank/DDBJ whole genome shotgun (WGS) entry which is preliminary data.</text>
</comment>
<dbReference type="OrthoDB" id="2935572at2759"/>
<feature type="compositionally biased region" description="Acidic residues" evidence="2">
    <location>
        <begin position="407"/>
        <end position="416"/>
    </location>
</feature>
<sequence length="433" mass="48471">MATGTVTLDKAYFETLLRSFTMLECACTRNSTIANLNPANRAQFHSPGTDFTTPLDVPTVTIPKNDHDSLLAIARQFANLKRNLYRGGIAEETLTILLRDDSTATQNGDSTIYSTADGTSDSAALLTQTPLSSIQTNGQDYTFGRNANYTPRNGELRPQNGNGNGFHSHSQTNDDASFMPDCADGFYDGESGNNDSQTKNQRQQYDKFAKRTVLLSNLHETTTHQDIVDAVRGGMLLDVYLRIHDRTANVSFLEESQAHDFFRHVKRHDLYIRGKRVEIRWNERQFILPGHVANKIAIGATRNLVIQNYTPRHTEEAIREDLEHIHNLVVIKVSFGGNNAYISTNSVHNAMFARTCMMSRATYKGSKIEWDYDECAAPLQVPPKYQKENIQPKKKDAPLNRFHLLNMDDDDDDELDSSGLSLPTFLSGTSVAA</sequence>
<dbReference type="Gene3D" id="3.30.70.330">
    <property type="match status" value="2"/>
</dbReference>
<feature type="region of interest" description="Disordered" evidence="2">
    <location>
        <begin position="136"/>
        <end position="204"/>
    </location>
</feature>
<dbReference type="GO" id="GO:0010494">
    <property type="term" value="C:cytoplasmic stress granule"/>
    <property type="evidence" value="ECO:0007669"/>
    <property type="project" value="TreeGrafter"/>
</dbReference>